<comment type="caution">
    <text evidence="1">The sequence shown here is derived from an EMBL/GenBank/DDBJ whole genome shotgun (WGS) entry which is preliminary data.</text>
</comment>
<protein>
    <submittedName>
        <fullName evidence="1">Uncharacterized protein</fullName>
    </submittedName>
</protein>
<sequence>MRAPSNQALLSARSLKLPVMLGAYNMRLHKGQLLQWCIRSAPPSPPAAVVVRPVCSLKAPRVDHWAFFPSLGS</sequence>
<organism evidence="1 2">
    <name type="scientific">Pleurodeles waltl</name>
    <name type="common">Iberian ribbed newt</name>
    <dbReference type="NCBI Taxonomy" id="8319"/>
    <lineage>
        <taxon>Eukaryota</taxon>
        <taxon>Metazoa</taxon>
        <taxon>Chordata</taxon>
        <taxon>Craniata</taxon>
        <taxon>Vertebrata</taxon>
        <taxon>Euteleostomi</taxon>
        <taxon>Amphibia</taxon>
        <taxon>Batrachia</taxon>
        <taxon>Caudata</taxon>
        <taxon>Salamandroidea</taxon>
        <taxon>Salamandridae</taxon>
        <taxon>Pleurodelinae</taxon>
        <taxon>Pleurodeles</taxon>
    </lineage>
</organism>
<evidence type="ECO:0000313" key="2">
    <source>
        <dbReference type="Proteomes" id="UP001066276"/>
    </source>
</evidence>
<evidence type="ECO:0000313" key="1">
    <source>
        <dbReference type="EMBL" id="KAJ1117493.1"/>
    </source>
</evidence>
<dbReference type="AlphaFoldDB" id="A0AAV7NVZ4"/>
<gene>
    <name evidence="1" type="ORF">NDU88_005693</name>
</gene>
<proteinExistence type="predicted"/>
<accession>A0AAV7NVZ4</accession>
<keyword evidence="2" id="KW-1185">Reference proteome</keyword>
<dbReference type="EMBL" id="JANPWB010000012">
    <property type="protein sequence ID" value="KAJ1117493.1"/>
    <property type="molecule type" value="Genomic_DNA"/>
</dbReference>
<name>A0AAV7NVZ4_PLEWA</name>
<dbReference type="Proteomes" id="UP001066276">
    <property type="component" value="Chromosome 8"/>
</dbReference>
<reference evidence="1" key="1">
    <citation type="journal article" date="2022" name="bioRxiv">
        <title>Sequencing and chromosome-scale assembly of the giantPleurodeles waltlgenome.</title>
        <authorList>
            <person name="Brown T."/>
            <person name="Elewa A."/>
            <person name="Iarovenko S."/>
            <person name="Subramanian E."/>
            <person name="Araus A.J."/>
            <person name="Petzold A."/>
            <person name="Susuki M."/>
            <person name="Suzuki K.-i.T."/>
            <person name="Hayashi T."/>
            <person name="Toyoda A."/>
            <person name="Oliveira C."/>
            <person name="Osipova E."/>
            <person name="Leigh N.D."/>
            <person name="Simon A."/>
            <person name="Yun M.H."/>
        </authorList>
    </citation>
    <scope>NUCLEOTIDE SEQUENCE</scope>
    <source>
        <strain evidence="1">20211129_DDA</strain>
        <tissue evidence="1">Liver</tissue>
    </source>
</reference>